<accession>A0A7I9VH07</accession>
<keyword evidence="2" id="KW-1133">Transmembrane helix</keyword>
<keyword evidence="3" id="KW-0732">Signal</keyword>
<dbReference type="EMBL" id="BJTG01000001">
    <property type="protein sequence ID" value="GEJ55428.1"/>
    <property type="molecule type" value="Genomic_DNA"/>
</dbReference>
<protein>
    <submittedName>
        <fullName evidence="5">Polysaccharide biosynthesis protein</fullName>
    </submittedName>
</protein>
<evidence type="ECO:0000313" key="5">
    <source>
        <dbReference type="EMBL" id="GEJ55428.1"/>
    </source>
</evidence>
<dbReference type="Pfam" id="PF13727">
    <property type="entry name" value="CoA_binding_3"/>
    <property type="match status" value="1"/>
</dbReference>
<dbReference type="InterPro" id="IPR003869">
    <property type="entry name" value="Polysac_CapD-like"/>
</dbReference>
<name>A0A7I9VH07_9BACT</name>
<dbReference type="Gene3D" id="3.40.50.720">
    <property type="entry name" value="NAD(P)-binding Rossmann-like Domain"/>
    <property type="match status" value="2"/>
</dbReference>
<dbReference type="AlphaFoldDB" id="A0A7I9VH07"/>
<dbReference type="SUPFAM" id="SSF51735">
    <property type="entry name" value="NAD(P)-binding Rossmann-fold domains"/>
    <property type="match status" value="1"/>
</dbReference>
<feature type="chain" id="PRO_5029915431" evidence="3">
    <location>
        <begin position="20"/>
        <end position="637"/>
    </location>
</feature>
<feature type="transmembrane region" description="Helical" evidence="2">
    <location>
        <begin position="39"/>
        <end position="59"/>
    </location>
</feature>
<feature type="domain" description="Polysaccharide biosynthesis protein CapD-like" evidence="4">
    <location>
        <begin position="282"/>
        <end position="562"/>
    </location>
</feature>
<organism evidence="5 6">
    <name type="scientific">Anaeromyxobacter diazotrophicus</name>
    <dbReference type="NCBI Taxonomy" id="2590199"/>
    <lineage>
        <taxon>Bacteria</taxon>
        <taxon>Pseudomonadati</taxon>
        <taxon>Myxococcota</taxon>
        <taxon>Myxococcia</taxon>
        <taxon>Myxococcales</taxon>
        <taxon>Cystobacterineae</taxon>
        <taxon>Anaeromyxobacteraceae</taxon>
        <taxon>Anaeromyxobacter</taxon>
    </lineage>
</organism>
<evidence type="ECO:0000313" key="6">
    <source>
        <dbReference type="Proteomes" id="UP000503640"/>
    </source>
</evidence>
<evidence type="ECO:0000256" key="1">
    <source>
        <dbReference type="ARBA" id="ARBA00007430"/>
    </source>
</evidence>
<reference evidence="6" key="1">
    <citation type="journal article" date="2020" name="Appl. Environ. Microbiol.">
        <title>Diazotrophic Anaeromyxobacter Isolates from Soils.</title>
        <authorList>
            <person name="Masuda Y."/>
            <person name="Yamanaka H."/>
            <person name="Xu Z.X."/>
            <person name="Shiratori Y."/>
            <person name="Aono T."/>
            <person name="Amachi S."/>
            <person name="Senoo K."/>
            <person name="Itoh H."/>
        </authorList>
    </citation>
    <scope>NUCLEOTIDE SEQUENCE [LARGE SCALE GENOMIC DNA]</scope>
    <source>
        <strain evidence="6">R267</strain>
    </source>
</reference>
<dbReference type="Pfam" id="PF02719">
    <property type="entry name" value="Polysacc_synt_2"/>
    <property type="match status" value="1"/>
</dbReference>
<dbReference type="PANTHER" id="PTHR43318">
    <property type="entry name" value="UDP-N-ACETYLGLUCOSAMINE 4,6-DEHYDRATASE"/>
    <property type="match status" value="1"/>
</dbReference>
<dbReference type="InterPro" id="IPR051203">
    <property type="entry name" value="Polysaccharide_Synthase-Rel"/>
</dbReference>
<dbReference type="Proteomes" id="UP000503640">
    <property type="component" value="Unassembled WGS sequence"/>
</dbReference>
<keyword evidence="2" id="KW-0472">Membrane</keyword>
<dbReference type="SUPFAM" id="SSF53335">
    <property type="entry name" value="S-adenosyl-L-methionine-dependent methyltransferases"/>
    <property type="match status" value="1"/>
</dbReference>
<dbReference type="InterPro" id="IPR029063">
    <property type="entry name" value="SAM-dependent_MTases_sf"/>
</dbReference>
<feature type="transmembrane region" description="Helical" evidence="2">
    <location>
        <begin position="71"/>
        <end position="89"/>
    </location>
</feature>
<proteinExistence type="inferred from homology"/>
<keyword evidence="6" id="KW-1185">Reference proteome</keyword>
<evidence type="ECO:0000256" key="2">
    <source>
        <dbReference type="SAM" id="Phobius"/>
    </source>
</evidence>
<comment type="similarity">
    <text evidence="1">Belongs to the polysaccharide synthase family.</text>
</comment>
<dbReference type="CDD" id="cd05237">
    <property type="entry name" value="UDP_invert_4-6DH_SDR_e"/>
    <property type="match status" value="1"/>
</dbReference>
<keyword evidence="2" id="KW-0812">Transmembrane</keyword>
<feature type="signal peptide" evidence="3">
    <location>
        <begin position="1"/>
        <end position="19"/>
    </location>
</feature>
<comment type="caution">
    <text evidence="5">The sequence shown here is derived from an EMBL/GenBank/DDBJ whole genome shotgun (WGS) entry which is preliminary data.</text>
</comment>
<evidence type="ECO:0000256" key="3">
    <source>
        <dbReference type="SAM" id="SignalP"/>
    </source>
</evidence>
<sequence>MRYPSMLAFDALATACAFAAALAIRFDSHVPGWVAAQTRVAVPLLILVRLSVTAATRLYRWSFRMSGLAEGVRVVSATAAGTGLFVVALHQVAPPGLPRSIYVLEFFLSASLMGGVRFIPRFAMAWLDEQYRRGSNGALRTIIVGAGGAADLLARDILRSRESRYDLIGYVDDAKTKLGLSLNGKPVLGTIAELPRLIAERGVSMVLLAITHLPAARLREILRMCESSKASFKIIPASFAQMDERISAAILHDLSPEDLLPRDAIAFDDREIRKLVSGRRAMVTGAGGSIGGEISRQLAMNGVSELVLVDMNENELYLKTRRLQEDCPELRVHAEVADIREPDRLGRLGERYRPQLVFHAAAHKHVPLMEDAPEEAVKNNVFGTMNVARMAIACGAERLVFISTDKAVRPTSVMGATKRIAEFVIRDLDRASKTKMTAVRFGNVLGSAGSVVPIFKQQIERGGPVTVTHPDCTRYFMTIPEAVGLVLLAGLGGYGDLCVLDMGEPIKIAQLARNLITMAGYVPGQDIPIVFSGLRPGEKLYEELLTEEEEETSEVRNRILVARSPAPPSDLPERLKELRASASTGDRDGVLDAIRRVVPTYTGGRSTRPAPVSKIPSRNEDVDLNVVEFRPAQQARS</sequence>
<gene>
    <name evidence="5" type="ORF">AMYX_01690</name>
</gene>
<dbReference type="InterPro" id="IPR036291">
    <property type="entry name" value="NAD(P)-bd_dom_sf"/>
</dbReference>
<dbReference type="PANTHER" id="PTHR43318:SF1">
    <property type="entry name" value="POLYSACCHARIDE BIOSYNTHESIS PROTEIN EPSC-RELATED"/>
    <property type="match status" value="1"/>
</dbReference>
<evidence type="ECO:0000259" key="4">
    <source>
        <dbReference type="Pfam" id="PF02719"/>
    </source>
</evidence>